<feature type="non-terminal residue" evidence="7">
    <location>
        <position position="178"/>
    </location>
</feature>
<evidence type="ECO:0000256" key="3">
    <source>
        <dbReference type="ARBA" id="ARBA00022692"/>
    </source>
</evidence>
<feature type="transmembrane region" description="Helical" evidence="6">
    <location>
        <begin position="83"/>
        <end position="103"/>
    </location>
</feature>
<dbReference type="EMBL" id="UINC01043234">
    <property type="protein sequence ID" value="SVB46986.1"/>
    <property type="molecule type" value="Genomic_DNA"/>
</dbReference>
<feature type="transmembrane region" description="Helical" evidence="6">
    <location>
        <begin position="20"/>
        <end position="39"/>
    </location>
</feature>
<sequence>MVEIDSGPFLLNLGSLVLSWHGVFSFIAVASAVFLVGRWAPMRGLDPDDIYSIAVWGIIGGIIGARLVHVVDNLDIYLDNPTQIIAIWSGGIGLWGGILGGFIGGAGYAAIMKHPVGVVADLTAPAMIFAQSIGRLGDIVNGEHCSRATSQFFGFIWTHGESAARYCANGIGVPVQPV</sequence>
<gene>
    <name evidence="7" type="ORF">METZ01_LOCUS199840</name>
</gene>
<accession>A0A382E876</accession>
<feature type="transmembrane region" description="Helical" evidence="6">
    <location>
        <begin position="51"/>
        <end position="71"/>
    </location>
</feature>
<evidence type="ECO:0000313" key="7">
    <source>
        <dbReference type="EMBL" id="SVB46986.1"/>
    </source>
</evidence>
<dbReference type="GO" id="GO:0042158">
    <property type="term" value="P:lipoprotein biosynthetic process"/>
    <property type="evidence" value="ECO:0007669"/>
    <property type="project" value="InterPro"/>
</dbReference>
<keyword evidence="2" id="KW-0808">Transferase</keyword>
<organism evidence="7">
    <name type="scientific">marine metagenome</name>
    <dbReference type="NCBI Taxonomy" id="408172"/>
    <lineage>
        <taxon>unclassified sequences</taxon>
        <taxon>metagenomes</taxon>
        <taxon>ecological metagenomes</taxon>
    </lineage>
</organism>
<keyword evidence="1" id="KW-1003">Cell membrane</keyword>
<keyword evidence="4 6" id="KW-1133">Transmembrane helix</keyword>
<evidence type="ECO:0000256" key="1">
    <source>
        <dbReference type="ARBA" id="ARBA00022475"/>
    </source>
</evidence>
<dbReference type="InterPro" id="IPR001640">
    <property type="entry name" value="Lgt"/>
</dbReference>
<proteinExistence type="predicted"/>
<dbReference type="GO" id="GO:0005886">
    <property type="term" value="C:plasma membrane"/>
    <property type="evidence" value="ECO:0007669"/>
    <property type="project" value="InterPro"/>
</dbReference>
<evidence type="ECO:0000256" key="4">
    <source>
        <dbReference type="ARBA" id="ARBA00022989"/>
    </source>
</evidence>
<dbReference type="PANTHER" id="PTHR30589">
    <property type="entry name" value="PROLIPOPROTEIN DIACYLGLYCERYL TRANSFERASE"/>
    <property type="match status" value="1"/>
</dbReference>
<keyword evidence="5 6" id="KW-0472">Membrane</keyword>
<reference evidence="7" key="1">
    <citation type="submission" date="2018-05" db="EMBL/GenBank/DDBJ databases">
        <authorList>
            <person name="Lanie J.A."/>
            <person name="Ng W.-L."/>
            <person name="Kazmierczak K.M."/>
            <person name="Andrzejewski T.M."/>
            <person name="Davidsen T.M."/>
            <person name="Wayne K.J."/>
            <person name="Tettelin H."/>
            <person name="Glass J.I."/>
            <person name="Rusch D."/>
            <person name="Podicherti R."/>
            <person name="Tsui H.-C.T."/>
            <person name="Winkler M.E."/>
        </authorList>
    </citation>
    <scope>NUCLEOTIDE SEQUENCE</scope>
</reference>
<protein>
    <recommendedName>
        <fullName evidence="8">Prolipoprotein diacylglyceryl transferase</fullName>
    </recommendedName>
</protein>
<keyword evidence="3 6" id="KW-0812">Transmembrane</keyword>
<evidence type="ECO:0000256" key="6">
    <source>
        <dbReference type="SAM" id="Phobius"/>
    </source>
</evidence>
<evidence type="ECO:0000256" key="2">
    <source>
        <dbReference type="ARBA" id="ARBA00022679"/>
    </source>
</evidence>
<dbReference type="AlphaFoldDB" id="A0A382E876"/>
<evidence type="ECO:0000256" key="5">
    <source>
        <dbReference type="ARBA" id="ARBA00023136"/>
    </source>
</evidence>
<dbReference type="GO" id="GO:0008961">
    <property type="term" value="F:phosphatidylglycerol-prolipoprotein diacylglyceryl transferase activity"/>
    <property type="evidence" value="ECO:0007669"/>
    <property type="project" value="InterPro"/>
</dbReference>
<evidence type="ECO:0008006" key="8">
    <source>
        <dbReference type="Google" id="ProtNLM"/>
    </source>
</evidence>
<name>A0A382E876_9ZZZZ</name>
<dbReference type="Pfam" id="PF01790">
    <property type="entry name" value="LGT"/>
    <property type="match status" value="1"/>
</dbReference>
<dbReference type="PANTHER" id="PTHR30589:SF0">
    <property type="entry name" value="PHOSPHATIDYLGLYCEROL--PROLIPOPROTEIN DIACYLGLYCERYL TRANSFERASE"/>
    <property type="match status" value="1"/>
</dbReference>